<sequence length="249" mass="26205">MMAEDRRRQLRAALTIDGSAPEVTAVCERCVTHLSVSGAGVTVLSHIGANGDGPQRGLVHATNDVSSGLEDLQLTVGEGPCLDAFATGGPVLISDLATDPARWPGFGPAALELGAAALFSFPLTIGVVRLGSLDLYRDAPGPMAGVTFSDALLLADLATEAIVHDLDGHATEDLSWLANPHAEVHQASGMVQVQLGSSTEVALLRLRSYAYQHELSVTEVAHQVVTRRLRFTGEDDPAQPGGERGERDR</sequence>
<proteinExistence type="predicted"/>
<reference evidence="2 3" key="1">
    <citation type="journal article" date="2019" name="Int. J. Syst. Evol. Microbiol.">
        <title>The Global Catalogue of Microorganisms (GCM) 10K type strain sequencing project: providing services to taxonomists for standard genome sequencing and annotation.</title>
        <authorList>
            <consortium name="The Broad Institute Genomics Platform"/>
            <consortium name="The Broad Institute Genome Sequencing Center for Infectious Disease"/>
            <person name="Wu L."/>
            <person name="Ma J."/>
        </authorList>
    </citation>
    <scope>NUCLEOTIDE SEQUENCE [LARGE SCALE GENOMIC DNA]</scope>
    <source>
        <strain evidence="2 3">JCM 16221</strain>
    </source>
</reference>
<accession>A0ABN3GDT1</accession>
<dbReference type="Proteomes" id="UP001501218">
    <property type="component" value="Unassembled WGS sequence"/>
</dbReference>
<organism evidence="2 3">
    <name type="scientific">Saccharopolyspora halophila</name>
    <dbReference type="NCBI Taxonomy" id="405551"/>
    <lineage>
        <taxon>Bacteria</taxon>
        <taxon>Bacillati</taxon>
        <taxon>Actinomycetota</taxon>
        <taxon>Actinomycetes</taxon>
        <taxon>Pseudonocardiales</taxon>
        <taxon>Pseudonocardiaceae</taxon>
        <taxon>Saccharopolyspora</taxon>
    </lineage>
</organism>
<keyword evidence="3" id="KW-1185">Reference proteome</keyword>
<dbReference type="InterPro" id="IPR012074">
    <property type="entry name" value="GAF_ANTAR"/>
</dbReference>
<name>A0ABN3GDT1_9PSEU</name>
<comment type="caution">
    <text evidence="2">The sequence shown here is derived from an EMBL/GenBank/DDBJ whole genome shotgun (WGS) entry which is preliminary data.</text>
</comment>
<dbReference type="InterPro" id="IPR003018">
    <property type="entry name" value="GAF"/>
</dbReference>
<dbReference type="Gene3D" id="3.30.450.40">
    <property type="match status" value="1"/>
</dbReference>
<dbReference type="PIRSF" id="PIRSF036625">
    <property type="entry name" value="GAF_ANTAR"/>
    <property type="match status" value="1"/>
</dbReference>
<evidence type="ECO:0000259" key="1">
    <source>
        <dbReference type="Pfam" id="PF13185"/>
    </source>
</evidence>
<feature type="domain" description="GAF" evidence="1">
    <location>
        <begin position="26"/>
        <end position="137"/>
    </location>
</feature>
<gene>
    <name evidence="2" type="ORF">GCM10009854_28610</name>
</gene>
<dbReference type="InterPro" id="IPR029016">
    <property type="entry name" value="GAF-like_dom_sf"/>
</dbReference>
<dbReference type="SUPFAM" id="SSF55781">
    <property type="entry name" value="GAF domain-like"/>
    <property type="match status" value="1"/>
</dbReference>
<dbReference type="Pfam" id="PF13185">
    <property type="entry name" value="GAF_2"/>
    <property type="match status" value="1"/>
</dbReference>
<protein>
    <submittedName>
        <fullName evidence="2">GAF domain-containing protein</fullName>
    </submittedName>
</protein>
<dbReference type="EMBL" id="BAAARA010000008">
    <property type="protein sequence ID" value="GAA2349290.1"/>
    <property type="molecule type" value="Genomic_DNA"/>
</dbReference>
<evidence type="ECO:0000313" key="3">
    <source>
        <dbReference type="Proteomes" id="UP001501218"/>
    </source>
</evidence>
<evidence type="ECO:0000313" key="2">
    <source>
        <dbReference type="EMBL" id="GAA2349290.1"/>
    </source>
</evidence>